<keyword evidence="1" id="KW-0812">Transmembrane</keyword>
<gene>
    <name evidence="2" type="ORF">W7K_19215</name>
</gene>
<evidence type="ECO:0000313" key="2">
    <source>
        <dbReference type="EMBL" id="KOE97612.1"/>
    </source>
</evidence>
<feature type="transmembrane region" description="Helical" evidence="1">
    <location>
        <begin position="113"/>
        <end position="137"/>
    </location>
</feature>
<accession>A0A0L8A5G0</accession>
<protein>
    <recommendedName>
        <fullName evidence="4">Transmembrane protein</fullName>
    </recommendedName>
</protein>
<evidence type="ECO:0000313" key="3">
    <source>
        <dbReference type="Proteomes" id="UP000036890"/>
    </source>
</evidence>
<evidence type="ECO:0000256" key="1">
    <source>
        <dbReference type="SAM" id="Phobius"/>
    </source>
</evidence>
<evidence type="ECO:0008006" key="4">
    <source>
        <dbReference type="Google" id="ProtNLM"/>
    </source>
</evidence>
<dbReference type="AlphaFoldDB" id="A0A0L8A5G0"/>
<name>A0A0L8A5G0_9GAMM</name>
<proteinExistence type="predicted"/>
<organism evidence="2 3">
    <name type="scientific">Stenotrophomonas geniculata N1</name>
    <dbReference type="NCBI Taxonomy" id="1167641"/>
    <lineage>
        <taxon>Bacteria</taxon>
        <taxon>Pseudomonadati</taxon>
        <taxon>Pseudomonadota</taxon>
        <taxon>Gammaproteobacteria</taxon>
        <taxon>Lysobacterales</taxon>
        <taxon>Lysobacteraceae</taxon>
        <taxon>Stenotrophomonas</taxon>
    </lineage>
</organism>
<comment type="caution">
    <text evidence="2">The sequence shown here is derived from an EMBL/GenBank/DDBJ whole genome shotgun (WGS) entry which is preliminary data.</text>
</comment>
<dbReference type="Proteomes" id="UP000036890">
    <property type="component" value="Unassembled WGS sequence"/>
</dbReference>
<dbReference type="EMBL" id="AJLO02000041">
    <property type="protein sequence ID" value="KOE97612.1"/>
    <property type="molecule type" value="Genomic_DNA"/>
</dbReference>
<keyword evidence="1" id="KW-0472">Membrane</keyword>
<reference evidence="2 3" key="1">
    <citation type="journal article" date="2012" name="J. Bacteriol.">
        <title>Genome sequence of a novel nicotine-degrading strain, Pseudomonas geniculata N1.</title>
        <authorList>
            <person name="Tang H."/>
            <person name="Yu H."/>
            <person name="Tai C."/>
            <person name="Huang K."/>
            <person name="Liu Y."/>
            <person name="Wang L."/>
            <person name="Yao Y."/>
            <person name="Wu G."/>
            <person name="Xu P."/>
        </authorList>
    </citation>
    <scope>NUCLEOTIDE SEQUENCE [LARGE SCALE GENOMIC DNA]</scope>
    <source>
        <strain evidence="2 3">N1</strain>
    </source>
</reference>
<sequence length="138" mass="15811">MWQRRTSLAELQRQRDVLQVEMDADAQRRVSRLPPDDLVAALMPQAHRLQELNQLILRATPPRELMKRLKALERQLLEPGAQSAGVRKELEDELRDLHLYFSNPRRRPLTAKVLLILLASVLAALFLPGLLVDLLVAL</sequence>
<keyword evidence="1" id="KW-1133">Transmembrane helix</keyword>
<dbReference type="OrthoDB" id="6053140at2"/>